<keyword evidence="10" id="KW-1185">Reference proteome</keyword>
<evidence type="ECO:0000256" key="6">
    <source>
        <dbReference type="ARBA" id="ARBA00022833"/>
    </source>
</evidence>
<dbReference type="CDD" id="cd05390">
    <property type="entry name" value="HypB"/>
    <property type="match status" value="1"/>
</dbReference>
<keyword evidence="3" id="KW-0479">Metal-binding</keyword>
<dbReference type="Proteomes" id="UP001229651">
    <property type="component" value="Unassembled WGS sequence"/>
</dbReference>
<evidence type="ECO:0000259" key="8">
    <source>
        <dbReference type="Pfam" id="PF02492"/>
    </source>
</evidence>
<proteinExistence type="inferred from homology"/>
<gene>
    <name evidence="9" type="ORF">FB470_003185</name>
</gene>
<comment type="similarity">
    <text evidence="1">Belongs to the SIMIBI class G3E GTPase family. HypB/HupM subfamily.</text>
</comment>
<comment type="caution">
    <text evidence="9">The sequence shown here is derived from an EMBL/GenBank/DDBJ whole genome shotgun (WGS) entry which is preliminary data.</text>
</comment>
<dbReference type="SUPFAM" id="SSF52540">
    <property type="entry name" value="P-loop containing nucleoside triphosphate hydrolases"/>
    <property type="match status" value="1"/>
</dbReference>
<evidence type="ECO:0000256" key="1">
    <source>
        <dbReference type="ARBA" id="ARBA00006211"/>
    </source>
</evidence>
<organism evidence="9 10">
    <name type="scientific">Amycolatopsis thermophila</name>
    <dbReference type="NCBI Taxonomy" id="206084"/>
    <lineage>
        <taxon>Bacteria</taxon>
        <taxon>Bacillati</taxon>
        <taxon>Actinomycetota</taxon>
        <taxon>Actinomycetes</taxon>
        <taxon>Pseudonocardiales</taxon>
        <taxon>Pseudonocardiaceae</taxon>
        <taxon>Amycolatopsis</taxon>
    </lineage>
</organism>
<evidence type="ECO:0000256" key="7">
    <source>
        <dbReference type="ARBA" id="ARBA00023134"/>
    </source>
</evidence>
<sequence>MAREPDALAENDVLAEENRAWLRYQGVLAVNLMSSPGSGKTTLLERTARESGLPVTAIEGDQETLLDAERIKAAGAPVVQINTGTGCHLDAAMVDRALRTLEPERGSVLFIENVGNLVCPALFDLGESCRVVVLSVTEGQDEPLKYPRMFAAADLVVLNKIDLLPYLDFDVELFDENARKINPGVEVLRVSATRGTGLADWFGWLRERAG</sequence>
<dbReference type="InterPro" id="IPR003495">
    <property type="entry name" value="CobW/HypB/UreG_nucleotide-bd"/>
</dbReference>
<feature type="domain" description="CobW/HypB/UreG nucleotide-binding" evidence="8">
    <location>
        <begin position="30"/>
        <end position="188"/>
    </location>
</feature>
<dbReference type="InterPro" id="IPR004392">
    <property type="entry name" value="Hyd_mat_HypB"/>
</dbReference>
<keyword evidence="5" id="KW-0378">Hydrolase</keyword>
<keyword evidence="6" id="KW-0862">Zinc</keyword>
<evidence type="ECO:0000256" key="5">
    <source>
        <dbReference type="ARBA" id="ARBA00022801"/>
    </source>
</evidence>
<evidence type="ECO:0000313" key="9">
    <source>
        <dbReference type="EMBL" id="MDQ0379191.1"/>
    </source>
</evidence>
<dbReference type="Gene3D" id="3.40.50.300">
    <property type="entry name" value="P-loop containing nucleotide triphosphate hydrolases"/>
    <property type="match status" value="1"/>
</dbReference>
<dbReference type="InterPro" id="IPR027417">
    <property type="entry name" value="P-loop_NTPase"/>
</dbReference>
<evidence type="ECO:0000256" key="2">
    <source>
        <dbReference type="ARBA" id="ARBA00022596"/>
    </source>
</evidence>
<name>A0ABU0EW35_9PSEU</name>
<dbReference type="PANTHER" id="PTHR30134">
    <property type="entry name" value="HYDROGENASE PROTEIN ASSEMBLY PROTEIN, NICKEL CHAPERONE"/>
    <property type="match status" value="1"/>
</dbReference>
<dbReference type="Pfam" id="PF02492">
    <property type="entry name" value="cobW"/>
    <property type="match status" value="1"/>
</dbReference>
<dbReference type="PIRSF" id="PIRSF005624">
    <property type="entry name" value="Ni-bind_GTPase"/>
    <property type="match status" value="1"/>
</dbReference>
<keyword evidence="2" id="KW-0533">Nickel</keyword>
<accession>A0ABU0EW35</accession>
<evidence type="ECO:0000256" key="4">
    <source>
        <dbReference type="ARBA" id="ARBA00022741"/>
    </source>
</evidence>
<keyword evidence="7" id="KW-0342">GTP-binding</keyword>
<evidence type="ECO:0000313" key="10">
    <source>
        <dbReference type="Proteomes" id="UP001229651"/>
    </source>
</evidence>
<keyword evidence="4" id="KW-0547">Nucleotide-binding</keyword>
<dbReference type="EMBL" id="JAUSUT010000001">
    <property type="protein sequence ID" value="MDQ0379191.1"/>
    <property type="molecule type" value="Genomic_DNA"/>
</dbReference>
<dbReference type="NCBIfam" id="TIGR00073">
    <property type="entry name" value="hypB"/>
    <property type="match status" value="1"/>
</dbReference>
<dbReference type="PANTHER" id="PTHR30134:SF2">
    <property type="entry name" value="HYDROGENASE MATURATION FACTOR HYPB"/>
    <property type="match status" value="1"/>
</dbReference>
<protein>
    <submittedName>
        <fullName evidence="9">Hydrogenase nickel incorporation protein HypB</fullName>
    </submittedName>
</protein>
<reference evidence="9 10" key="1">
    <citation type="submission" date="2023-07" db="EMBL/GenBank/DDBJ databases">
        <title>Sequencing the genomes of 1000 actinobacteria strains.</title>
        <authorList>
            <person name="Klenk H.-P."/>
        </authorList>
    </citation>
    <scope>NUCLEOTIDE SEQUENCE [LARGE SCALE GENOMIC DNA]</scope>
    <source>
        <strain evidence="9 10">DSM 45805</strain>
    </source>
</reference>
<evidence type="ECO:0000256" key="3">
    <source>
        <dbReference type="ARBA" id="ARBA00022723"/>
    </source>
</evidence>